<sequence length="331" mass="34772">MRDDEAGAGGREGFWQTGEARRRAGEGGGWLGRQALLGRARVSPTASSRARGDSDSRVGWTDGWIARVLAVATNAAAAADAVVKTLQAPPDAAAQCENCTSVRRRVQEGSITVLLPHSLTAAVPSPLRAPWAALAETWVRHYLQKQALNKTQKEIRAGTHSQLPGGRRAISASRCPGLEPLASDWTMPGGDTEQAARPGRILPACPCLAARINAQPTTQSSAAAVASMSVVFATAPPDAEMLRIAAKGGAQTLAKINRPWLRDAELAPHPLAPPPHPGGASAIPSHSDFAAADEPREGRAGSGSFDRELKCCRSQLIARAVRRALDPAQKV</sequence>
<feature type="compositionally biased region" description="Basic and acidic residues" evidence="1">
    <location>
        <begin position="293"/>
        <end position="305"/>
    </location>
</feature>
<gene>
    <name evidence="2" type="ORF">B0J12DRAFT_774515</name>
</gene>
<evidence type="ECO:0000256" key="1">
    <source>
        <dbReference type="SAM" id="MobiDB-lite"/>
    </source>
</evidence>
<feature type="region of interest" description="Disordered" evidence="1">
    <location>
        <begin position="1"/>
        <end position="27"/>
    </location>
</feature>
<organism evidence="2 3">
    <name type="scientific">Macrophomina phaseolina</name>
    <dbReference type="NCBI Taxonomy" id="35725"/>
    <lineage>
        <taxon>Eukaryota</taxon>
        <taxon>Fungi</taxon>
        <taxon>Dikarya</taxon>
        <taxon>Ascomycota</taxon>
        <taxon>Pezizomycotina</taxon>
        <taxon>Dothideomycetes</taxon>
        <taxon>Dothideomycetes incertae sedis</taxon>
        <taxon>Botryosphaeriales</taxon>
        <taxon>Botryosphaeriaceae</taxon>
        <taxon>Macrophomina</taxon>
    </lineage>
</organism>
<dbReference type="EMBL" id="JAGTJR010000007">
    <property type="protein sequence ID" value="KAH7056992.1"/>
    <property type="molecule type" value="Genomic_DNA"/>
</dbReference>
<comment type="caution">
    <text evidence="2">The sequence shown here is derived from an EMBL/GenBank/DDBJ whole genome shotgun (WGS) entry which is preliminary data.</text>
</comment>
<proteinExistence type="predicted"/>
<name>A0ABQ8GI91_9PEZI</name>
<evidence type="ECO:0000313" key="2">
    <source>
        <dbReference type="EMBL" id="KAH7056992.1"/>
    </source>
</evidence>
<reference evidence="2 3" key="1">
    <citation type="journal article" date="2021" name="Nat. Commun.">
        <title>Genetic determinants of endophytism in the Arabidopsis root mycobiome.</title>
        <authorList>
            <person name="Mesny F."/>
            <person name="Miyauchi S."/>
            <person name="Thiergart T."/>
            <person name="Pickel B."/>
            <person name="Atanasova L."/>
            <person name="Karlsson M."/>
            <person name="Huettel B."/>
            <person name="Barry K.W."/>
            <person name="Haridas S."/>
            <person name="Chen C."/>
            <person name="Bauer D."/>
            <person name="Andreopoulos W."/>
            <person name="Pangilinan J."/>
            <person name="LaButti K."/>
            <person name="Riley R."/>
            <person name="Lipzen A."/>
            <person name="Clum A."/>
            <person name="Drula E."/>
            <person name="Henrissat B."/>
            <person name="Kohler A."/>
            <person name="Grigoriev I.V."/>
            <person name="Martin F.M."/>
            <person name="Hacquard S."/>
        </authorList>
    </citation>
    <scope>NUCLEOTIDE SEQUENCE [LARGE SCALE GENOMIC DNA]</scope>
    <source>
        <strain evidence="2 3">MPI-SDFR-AT-0080</strain>
    </source>
</reference>
<protein>
    <submittedName>
        <fullName evidence="2">Uncharacterized protein</fullName>
    </submittedName>
</protein>
<accession>A0ABQ8GI91</accession>
<feature type="region of interest" description="Disordered" evidence="1">
    <location>
        <begin position="266"/>
        <end position="305"/>
    </location>
</feature>
<dbReference type="Proteomes" id="UP000774617">
    <property type="component" value="Unassembled WGS sequence"/>
</dbReference>
<keyword evidence="3" id="KW-1185">Reference proteome</keyword>
<evidence type="ECO:0000313" key="3">
    <source>
        <dbReference type="Proteomes" id="UP000774617"/>
    </source>
</evidence>